<sequence length="205" mass="22691">MFLPVSIPTTPCTEHNRSIPTTLPEGNPILISGPALALNPVPVPAPVPDPVSALPKKKVRFAATTRSQANRTNSSPLPESSIPVPIALIPKESLREPARSPEPDIPAPELLELPKGLEGLFKERYIVDPLPLSVLDALRKSNSRYPKITLNDCQENNDLLYYQGKLYIPALDELKAALLCLYHNSPVTSYLHRIHTFELLSQDYY</sequence>
<keyword evidence="2" id="KW-1185">Reference proteome</keyword>
<name>A0A8A3PDF8_9HELO</name>
<reference evidence="1" key="1">
    <citation type="submission" date="2020-10" db="EMBL/GenBank/DDBJ databases">
        <title>Genome Sequence of Monilinia vaccinii-corymbosi Sheds Light on Mummy Berry Disease Infection of Blueberry and Mating Type.</title>
        <authorList>
            <person name="Yow A.G."/>
            <person name="Zhang Y."/>
            <person name="Bansal K."/>
            <person name="Eacker S.M."/>
            <person name="Sullivan S."/>
            <person name="Liachko I."/>
            <person name="Cubeta M.A."/>
            <person name="Rollins J.A."/>
            <person name="Ashrafi H."/>
        </authorList>
    </citation>
    <scope>NUCLEOTIDE SEQUENCE</scope>
    <source>
        <strain evidence="1">RL-1</strain>
    </source>
</reference>
<accession>A0A8A3PDF8</accession>
<dbReference type="Proteomes" id="UP000672032">
    <property type="component" value="Chromosome 3"/>
</dbReference>
<proteinExistence type="predicted"/>
<dbReference type="EMBL" id="CP063407">
    <property type="protein sequence ID" value="QSZ33197.1"/>
    <property type="molecule type" value="Genomic_DNA"/>
</dbReference>
<dbReference type="AlphaFoldDB" id="A0A8A3PDF8"/>
<organism evidence="1 2">
    <name type="scientific">Monilinia vaccinii-corymbosi</name>
    <dbReference type="NCBI Taxonomy" id="61207"/>
    <lineage>
        <taxon>Eukaryota</taxon>
        <taxon>Fungi</taxon>
        <taxon>Dikarya</taxon>
        <taxon>Ascomycota</taxon>
        <taxon>Pezizomycotina</taxon>
        <taxon>Leotiomycetes</taxon>
        <taxon>Helotiales</taxon>
        <taxon>Sclerotiniaceae</taxon>
        <taxon>Monilinia</taxon>
    </lineage>
</organism>
<evidence type="ECO:0000313" key="2">
    <source>
        <dbReference type="Proteomes" id="UP000672032"/>
    </source>
</evidence>
<gene>
    <name evidence="1" type="ORF">DSL72_002783</name>
</gene>
<protein>
    <submittedName>
        <fullName evidence="1">Uncharacterized protein</fullName>
    </submittedName>
</protein>
<evidence type="ECO:0000313" key="1">
    <source>
        <dbReference type="EMBL" id="QSZ33197.1"/>
    </source>
</evidence>
<dbReference type="OrthoDB" id="3561256at2759"/>